<comment type="caution">
    <text evidence="2">The sequence shown here is derived from an EMBL/GenBank/DDBJ whole genome shotgun (WGS) entry which is preliminary data.</text>
</comment>
<feature type="transmembrane region" description="Helical" evidence="1">
    <location>
        <begin position="33"/>
        <end position="54"/>
    </location>
</feature>
<evidence type="ECO:0000313" key="3">
    <source>
        <dbReference type="Proteomes" id="UP000797356"/>
    </source>
</evidence>
<accession>A0A8K0NAL7</accession>
<reference evidence="2" key="2">
    <citation type="submission" date="2019-07" db="EMBL/GenBank/DDBJ databases">
        <authorList>
            <person name="Yang Y."/>
            <person name="Bocs S."/>
            <person name="Baudouin L."/>
        </authorList>
    </citation>
    <scope>NUCLEOTIDE SEQUENCE</scope>
    <source>
        <tissue evidence="2">Spear leaf of Hainan Tall coconut</tissue>
    </source>
</reference>
<reference evidence="2" key="1">
    <citation type="journal article" date="2017" name="Gigascience">
        <title>The genome draft of coconut (Cocos nucifera).</title>
        <authorList>
            <person name="Xiao Y."/>
            <person name="Xu P."/>
            <person name="Fan H."/>
            <person name="Baudouin L."/>
            <person name="Xia W."/>
            <person name="Bocs S."/>
            <person name="Xu J."/>
            <person name="Li Q."/>
            <person name="Guo A."/>
            <person name="Zhou L."/>
            <person name="Li J."/>
            <person name="Wu Y."/>
            <person name="Ma Z."/>
            <person name="Armero A."/>
            <person name="Issali A.E."/>
            <person name="Liu N."/>
            <person name="Peng M."/>
            <person name="Yang Y."/>
        </authorList>
    </citation>
    <scope>NUCLEOTIDE SEQUENCE</scope>
    <source>
        <tissue evidence="2">Spear leaf of Hainan Tall coconut</tissue>
    </source>
</reference>
<protein>
    <submittedName>
        <fullName evidence="2">Putative E3 ubiquitin-protein ligase MARCH10</fullName>
    </submittedName>
</protein>
<keyword evidence="1" id="KW-0812">Transmembrane</keyword>
<organism evidence="2 3">
    <name type="scientific">Cocos nucifera</name>
    <name type="common">Coconut palm</name>
    <dbReference type="NCBI Taxonomy" id="13894"/>
    <lineage>
        <taxon>Eukaryota</taxon>
        <taxon>Viridiplantae</taxon>
        <taxon>Streptophyta</taxon>
        <taxon>Embryophyta</taxon>
        <taxon>Tracheophyta</taxon>
        <taxon>Spermatophyta</taxon>
        <taxon>Magnoliopsida</taxon>
        <taxon>Liliopsida</taxon>
        <taxon>Arecaceae</taxon>
        <taxon>Arecoideae</taxon>
        <taxon>Cocoseae</taxon>
        <taxon>Attaleinae</taxon>
        <taxon>Cocos</taxon>
    </lineage>
</organism>
<sequence>MATKVENHSDDIEGGPHQMMASPLPMQKTSPSIHHIIQMVLVQLMIGIGSRVLLLLRWMELQKHAGSLTSRIVDEVRRDCRICHLSLDGDAQDSGIPIVLGCSSKDDLAVVPRHGLKLKETAGL</sequence>
<proteinExistence type="predicted"/>
<keyword evidence="1" id="KW-1133">Transmembrane helix</keyword>
<gene>
    <name evidence="2" type="ORF">COCNU_11G012570</name>
</gene>
<evidence type="ECO:0000313" key="2">
    <source>
        <dbReference type="EMBL" id="KAG1364430.1"/>
    </source>
</evidence>
<keyword evidence="3" id="KW-1185">Reference proteome</keyword>
<keyword evidence="1" id="KW-0472">Membrane</keyword>
<dbReference type="Proteomes" id="UP000797356">
    <property type="component" value="Chromosome 11"/>
</dbReference>
<dbReference type="AlphaFoldDB" id="A0A8K0NAL7"/>
<dbReference type="OrthoDB" id="1912066at2759"/>
<evidence type="ECO:0000256" key="1">
    <source>
        <dbReference type="SAM" id="Phobius"/>
    </source>
</evidence>
<dbReference type="EMBL" id="CM017882">
    <property type="protein sequence ID" value="KAG1364430.1"/>
    <property type="molecule type" value="Genomic_DNA"/>
</dbReference>
<name>A0A8K0NAL7_COCNU</name>